<dbReference type="EC" id="2.3.1.254" evidence="4"/>
<dbReference type="Proteomes" id="UP000244803">
    <property type="component" value="Chromosome 4"/>
</dbReference>
<evidence type="ECO:0000259" key="3">
    <source>
        <dbReference type="PROSITE" id="PS51186"/>
    </source>
</evidence>
<evidence type="ECO:0000313" key="4">
    <source>
        <dbReference type="EMBL" id="UKJ89831.1"/>
    </source>
</evidence>
<dbReference type="OrthoDB" id="10264728at2759"/>
<dbReference type="InterPro" id="IPR051646">
    <property type="entry name" value="NatB_acetyltransferase_subunit"/>
</dbReference>
<feature type="domain" description="N-acetyltransferase" evidence="3">
    <location>
        <begin position="8"/>
        <end position="155"/>
    </location>
</feature>
<dbReference type="Pfam" id="PF00583">
    <property type="entry name" value="Acetyltransf_1"/>
    <property type="match status" value="1"/>
</dbReference>
<reference evidence="4" key="1">
    <citation type="submission" date="2022-07" db="EMBL/GenBank/DDBJ databases">
        <title>Evaluation of T. orientalis genome assembly methods using nanopore sequencing and analysis of variation between genomes.</title>
        <authorList>
            <person name="Yam J."/>
            <person name="Micallef M.L."/>
            <person name="Liu M."/>
            <person name="Djordjevic S.P."/>
            <person name="Bogema D.R."/>
            <person name="Jenkins C."/>
        </authorList>
    </citation>
    <scope>NUCLEOTIDE SEQUENCE</scope>
    <source>
        <strain evidence="4">Fish Creek</strain>
    </source>
</reference>
<organism evidence="4 5">
    <name type="scientific">Theileria orientalis</name>
    <dbReference type="NCBI Taxonomy" id="68886"/>
    <lineage>
        <taxon>Eukaryota</taxon>
        <taxon>Sar</taxon>
        <taxon>Alveolata</taxon>
        <taxon>Apicomplexa</taxon>
        <taxon>Aconoidasida</taxon>
        <taxon>Piroplasmida</taxon>
        <taxon>Theileriidae</taxon>
        <taxon>Theileria</taxon>
    </lineage>
</organism>
<dbReference type="GO" id="GO:0120518">
    <property type="term" value="F:protein N-terminal-methionine acetyltransferase activity"/>
    <property type="evidence" value="ECO:0007669"/>
    <property type="project" value="UniProtKB-EC"/>
</dbReference>
<protein>
    <submittedName>
        <fullName evidence="4">Acetyltransferase</fullName>
        <ecNumber evidence="4">2.3.1.254</ecNumber>
    </submittedName>
</protein>
<evidence type="ECO:0000256" key="1">
    <source>
        <dbReference type="ARBA" id="ARBA00022679"/>
    </source>
</evidence>
<evidence type="ECO:0000313" key="5">
    <source>
        <dbReference type="Proteomes" id="UP000244803"/>
    </source>
</evidence>
<dbReference type="EMBL" id="CP056067">
    <property type="protein sequence ID" value="UKJ89831.1"/>
    <property type="molecule type" value="Genomic_DNA"/>
</dbReference>
<dbReference type="InterPro" id="IPR000182">
    <property type="entry name" value="GNAT_dom"/>
</dbReference>
<evidence type="ECO:0000256" key="2">
    <source>
        <dbReference type="ARBA" id="ARBA00023315"/>
    </source>
</evidence>
<accession>A0A976M730</accession>
<dbReference type="PROSITE" id="PS51186">
    <property type="entry name" value="GNAT"/>
    <property type="match status" value="1"/>
</dbReference>
<dbReference type="AlphaFoldDB" id="A0A976M730"/>
<name>A0A976M730_THEOR</name>
<dbReference type="SUPFAM" id="SSF55729">
    <property type="entry name" value="Acyl-CoA N-acyltransferases (Nat)"/>
    <property type="match status" value="1"/>
</dbReference>
<dbReference type="CDD" id="cd04301">
    <property type="entry name" value="NAT_SF"/>
    <property type="match status" value="1"/>
</dbReference>
<keyword evidence="2 4" id="KW-0012">Acyltransferase</keyword>
<sequence>MERPDVSYVIRGMTASDVNSLENLDPDEFTIIYPRAIYLRHVKYFPKLSLVVEINDNVEGFIIGSFAINQGVIYGHITSLFINEAYRRRGFGGRLMNEFEENSRMLKCEYVNLFVNYRNTSAIQFYKGRNYYIFNKIPRYYSDNEDALEMRKNLG</sequence>
<dbReference type="PANTHER" id="PTHR45910:SF1">
    <property type="entry name" value="N-ALPHA-ACETYLTRANSFERASE 20"/>
    <property type="match status" value="1"/>
</dbReference>
<dbReference type="GO" id="GO:0031416">
    <property type="term" value="C:NatB complex"/>
    <property type="evidence" value="ECO:0007669"/>
    <property type="project" value="TreeGrafter"/>
</dbReference>
<dbReference type="PANTHER" id="PTHR45910">
    <property type="entry name" value="N-ALPHA-ACETYLTRANSFERASE 20"/>
    <property type="match status" value="1"/>
</dbReference>
<gene>
    <name evidence="4" type="ORF">MACJ_003085</name>
</gene>
<dbReference type="InterPro" id="IPR016181">
    <property type="entry name" value="Acyl_CoA_acyltransferase"/>
</dbReference>
<keyword evidence="1 4" id="KW-0808">Transferase</keyword>
<proteinExistence type="predicted"/>
<dbReference type="Gene3D" id="3.40.630.30">
    <property type="match status" value="1"/>
</dbReference>